<dbReference type="SMART" id="SM00913">
    <property type="entry name" value="IBN_N"/>
    <property type="match status" value="1"/>
</dbReference>
<evidence type="ECO:0000256" key="11">
    <source>
        <dbReference type="ARBA" id="ARBA00062902"/>
    </source>
</evidence>
<evidence type="ECO:0000256" key="1">
    <source>
        <dbReference type="ARBA" id="ARBA00004123"/>
    </source>
</evidence>
<evidence type="ECO:0000256" key="10">
    <source>
        <dbReference type="ARBA" id="ARBA00023242"/>
    </source>
</evidence>
<comment type="similarity">
    <text evidence="3">Belongs to the importin beta family.</text>
</comment>
<proteinExistence type="inferred from homology"/>
<organism evidence="15 16">
    <name type="scientific">Strongylocentrotus purpuratus</name>
    <name type="common">Purple sea urchin</name>
    <dbReference type="NCBI Taxonomy" id="7668"/>
    <lineage>
        <taxon>Eukaryota</taxon>
        <taxon>Metazoa</taxon>
        <taxon>Echinodermata</taxon>
        <taxon>Eleutherozoa</taxon>
        <taxon>Echinozoa</taxon>
        <taxon>Echinoidea</taxon>
        <taxon>Euechinoidea</taxon>
        <taxon>Echinacea</taxon>
        <taxon>Camarodonta</taxon>
        <taxon>Echinidea</taxon>
        <taxon>Strongylocentrotidae</taxon>
        <taxon>Strongylocentrotus</taxon>
    </lineage>
</organism>
<accession>A0A7M7N7N4</accession>
<keyword evidence="10" id="KW-0539">Nucleus</keyword>
<comment type="subunit">
    <text evidence="11">Interacts with UBE2E3 and RPL12.</text>
</comment>
<dbReference type="AlphaFoldDB" id="A0A7M7N7N4"/>
<name>A0A7M7N7N4_STRPU</name>
<sequence length="978" mass="111919">MNEEGCNAVLEVLTRATSQDPSILKPAEQQLKQWEAQPGFYSILQTIIQNHSIGVNVRWLAVLFFKNGIDRYWRKNATNAISDTEKVGIRAKLVARFDEPIAPIATQLAVLISKIARMDCPRIWPELVPILLEAVKQPDLLAQQRALLTLHHVTKTLASKRLATDRKLFQELTSNIFGFVLTLWNTYTEKFLQAANAQDHTAMATSLELSALALKVLRKQLVFGITEPGKSQEAMMLIQMIFQRVRPYLEVRASLPANHTLREKLEKMAILHTKVLLDCQENFPLAYIDFIGSSLELCTSCVFSDDNRHLMFERFTVQCMNLIKGIVKCEKYKERTGPDEEPDPVTVKAEGAKKAFFTESIVTEICQRLIMQYFPLGQEDLHLWETDPEGFVSDEGGESWKFSLRPCTETLFLTLFHANKSVFIPVLIQMVQKVQDASDTEDIQVLLQKEAVYNALGQAAFELFDDVDFDQWFTSHLLKELQNMHPRYKMIRRRVIWLVGQWIGVKLSPSLHPTFYQAILPLLSADEDLVVRISAAQALKIAVDDFEFKTEAFLPFLESSFSLLFQLLQQVSECDTKMSILHVMSFIIERVGPQIRPFSTSLAQYLPLLWEDSAEHNMLRCVILSTLIHLVQGLGPHSTTLYPFLLPIIKFSTDVSQPPHVYLMEDGVDLWYETIQNAPAMTPELLQLFSNMPEVLGIPIVLQETKMATENLKTCLLIISSYVILGKEQFMQSHGQTVATCTTGIVAELRTEGVTVVLKTIETVFKMFPIEGPHFFESYLPKVLEEILSKDIYPMLMTMYVSLLCRIIIKNQDYFFSVLDGIAKSWKTTPDELLTTLIQTWVDRMDQLAAAERRKLTGLAFASLMTSSSRAVMERLPDMMYIIVEVLHDVCREENDKKLDYLVMSEDRSDEIDDEYETLHDKRMRELSRQDPIHNTSFPEYVKFQMGKCERLHGPAVFQQIMDSIDEEVLQQLKGFIS</sequence>
<feature type="domain" description="Importin N-terminal" evidence="14">
    <location>
        <begin position="27"/>
        <end position="99"/>
    </location>
</feature>
<dbReference type="PANTHER" id="PTHR10997:SF7">
    <property type="entry name" value="IMPORTIN-11"/>
    <property type="match status" value="1"/>
</dbReference>
<evidence type="ECO:0000256" key="7">
    <source>
        <dbReference type="ARBA" id="ARBA00022737"/>
    </source>
</evidence>
<dbReference type="PROSITE" id="PS50166">
    <property type="entry name" value="IMPORTIN_B_NT"/>
    <property type="match status" value="1"/>
</dbReference>
<dbReference type="CTD" id="51194"/>
<dbReference type="Pfam" id="PF03810">
    <property type="entry name" value="IBN_N"/>
    <property type="match status" value="1"/>
</dbReference>
<evidence type="ECO:0000313" key="15">
    <source>
        <dbReference type="EnsemblMetazoa" id="XP_030832491"/>
    </source>
</evidence>
<dbReference type="EnsemblMetazoa" id="XM_030976631">
    <property type="protein sequence ID" value="XP_030832491"/>
    <property type="gene ID" value="LOC589080"/>
</dbReference>
<dbReference type="GO" id="GO:0006606">
    <property type="term" value="P:protein import into nucleus"/>
    <property type="evidence" value="ECO:0000318"/>
    <property type="project" value="GO_Central"/>
</dbReference>
<evidence type="ECO:0000256" key="3">
    <source>
        <dbReference type="ARBA" id="ARBA00007991"/>
    </source>
</evidence>
<evidence type="ECO:0000256" key="6">
    <source>
        <dbReference type="ARBA" id="ARBA00022553"/>
    </source>
</evidence>
<evidence type="ECO:0000313" key="16">
    <source>
        <dbReference type="Proteomes" id="UP000007110"/>
    </source>
</evidence>
<dbReference type="GeneID" id="589080"/>
<keyword evidence="5" id="KW-0963">Cytoplasm</keyword>
<dbReference type="SUPFAM" id="SSF48371">
    <property type="entry name" value="ARM repeat"/>
    <property type="match status" value="1"/>
</dbReference>
<dbReference type="GO" id="GO:0005829">
    <property type="term" value="C:cytosol"/>
    <property type="evidence" value="ECO:0000318"/>
    <property type="project" value="GO_Central"/>
</dbReference>
<keyword evidence="6" id="KW-0597">Phosphoprotein</keyword>
<dbReference type="Proteomes" id="UP000007110">
    <property type="component" value="Unassembled WGS sequence"/>
</dbReference>
<dbReference type="GO" id="GO:0031267">
    <property type="term" value="F:small GTPase binding"/>
    <property type="evidence" value="ECO:0007669"/>
    <property type="project" value="InterPro"/>
</dbReference>
<evidence type="ECO:0000256" key="9">
    <source>
        <dbReference type="ARBA" id="ARBA00022990"/>
    </source>
</evidence>
<keyword evidence="9" id="KW-0007">Acetylation</keyword>
<keyword evidence="7" id="KW-0677">Repeat</keyword>
<evidence type="ECO:0000259" key="14">
    <source>
        <dbReference type="PROSITE" id="PS50166"/>
    </source>
</evidence>
<evidence type="ECO:0000256" key="5">
    <source>
        <dbReference type="ARBA" id="ARBA00022490"/>
    </source>
</evidence>
<dbReference type="RefSeq" id="XP_030832492.1">
    <property type="nucleotide sequence ID" value="XM_030976632.1"/>
</dbReference>
<dbReference type="OMA" id="SFHYVFH"/>
<dbReference type="Pfam" id="PF25758">
    <property type="entry name" value="TPR_IPO11"/>
    <property type="match status" value="1"/>
</dbReference>
<dbReference type="FunFam" id="1.25.10.10:FF:000116">
    <property type="entry name" value="importin-11 isoform X1"/>
    <property type="match status" value="1"/>
</dbReference>
<keyword evidence="16" id="KW-1185">Reference proteome</keyword>
<dbReference type="OrthoDB" id="361693at2759"/>
<dbReference type="InterPro" id="IPR058669">
    <property type="entry name" value="TPR_IPO7/11-like"/>
</dbReference>
<dbReference type="RefSeq" id="XP_030832491.1">
    <property type="nucleotide sequence ID" value="XM_030976631.1"/>
</dbReference>
<evidence type="ECO:0000256" key="4">
    <source>
        <dbReference type="ARBA" id="ARBA00022448"/>
    </source>
</evidence>
<dbReference type="InterPro" id="IPR001494">
    <property type="entry name" value="Importin-beta_N"/>
</dbReference>
<comment type="subcellular location">
    <subcellularLocation>
        <location evidence="2">Cytoplasm</location>
    </subcellularLocation>
    <subcellularLocation>
        <location evidence="1">Nucleus</location>
    </subcellularLocation>
</comment>
<evidence type="ECO:0000256" key="13">
    <source>
        <dbReference type="ARBA" id="ARBA00077811"/>
    </source>
</evidence>
<reference evidence="15" key="2">
    <citation type="submission" date="2021-01" db="UniProtKB">
        <authorList>
            <consortium name="EnsemblMetazoa"/>
        </authorList>
    </citation>
    <scope>IDENTIFICATION</scope>
</reference>
<dbReference type="EnsemblMetazoa" id="XM_030976632">
    <property type="protein sequence ID" value="XP_030832492"/>
    <property type="gene ID" value="LOC589080"/>
</dbReference>
<dbReference type="InterPro" id="IPR011989">
    <property type="entry name" value="ARM-like"/>
</dbReference>
<keyword evidence="4" id="KW-0813">Transport</keyword>
<dbReference type="Gene3D" id="1.25.10.10">
    <property type="entry name" value="Leucine-rich Repeat Variant"/>
    <property type="match status" value="1"/>
</dbReference>
<reference evidence="16" key="1">
    <citation type="submission" date="2015-02" db="EMBL/GenBank/DDBJ databases">
        <title>Genome sequencing for Strongylocentrotus purpuratus.</title>
        <authorList>
            <person name="Murali S."/>
            <person name="Liu Y."/>
            <person name="Vee V."/>
            <person name="English A."/>
            <person name="Wang M."/>
            <person name="Skinner E."/>
            <person name="Han Y."/>
            <person name="Muzny D.M."/>
            <person name="Worley K.C."/>
            <person name="Gibbs R.A."/>
        </authorList>
    </citation>
    <scope>NUCLEOTIDE SEQUENCE</scope>
</reference>
<dbReference type="FunCoup" id="A0A7M7N7N4">
    <property type="interactions" value="1611"/>
</dbReference>
<keyword evidence="8" id="KW-0653">Protein transport</keyword>
<dbReference type="PANTHER" id="PTHR10997">
    <property type="entry name" value="IMPORTIN-7, 8, 11"/>
    <property type="match status" value="1"/>
</dbReference>
<dbReference type="InterPro" id="IPR016024">
    <property type="entry name" value="ARM-type_fold"/>
</dbReference>
<protein>
    <recommendedName>
        <fullName evidence="12">Importin-11</fullName>
    </recommendedName>
    <alternativeName>
        <fullName evidence="13">Ran-binding protein 11</fullName>
    </alternativeName>
</protein>
<dbReference type="InParanoid" id="A0A7M7N7N4"/>
<dbReference type="GO" id="GO:0005635">
    <property type="term" value="C:nuclear envelope"/>
    <property type="evidence" value="ECO:0000318"/>
    <property type="project" value="GO_Central"/>
</dbReference>
<evidence type="ECO:0000256" key="2">
    <source>
        <dbReference type="ARBA" id="ARBA00004496"/>
    </source>
</evidence>
<evidence type="ECO:0000256" key="12">
    <source>
        <dbReference type="ARBA" id="ARBA00072254"/>
    </source>
</evidence>
<evidence type="ECO:0000256" key="8">
    <source>
        <dbReference type="ARBA" id="ARBA00022927"/>
    </source>
</evidence>